<reference evidence="2" key="1">
    <citation type="submission" date="2015-01" db="EMBL/GenBank/DDBJ databases">
        <authorList>
            <person name="Aksoy S."/>
            <person name="Warren W."/>
            <person name="Wilson R.K."/>
        </authorList>
    </citation>
    <scope>NUCLEOTIDE SEQUENCE [LARGE SCALE GENOMIC DNA]</scope>
    <source>
        <strain evidence="2">IAEA</strain>
    </source>
</reference>
<dbReference type="EMBL" id="JXJN01003419">
    <property type="status" value="NOT_ANNOTATED_CDS"/>
    <property type="molecule type" value="Genomic_DNA"/>
</dbReference>
<sequence length="121" mass="13401">MLPLFIVGASREFNENFYLQSLRKTVHCLRMAALRQNIVGFAACQPNDQASRHPNWCAAAYLLCMNSTSADVEGVVVDDYNVSGGAGGAVSLFSGYGFLEMRVQFCELHNGYDNINLSERR</sequence>
<reference evidence="1" key="2">
    <citation type="submission" date="2020-05" db="UniProtKB">
        <authorList>
            <consortium name="EnsemblMetazoa"/>
        </authorList>
    </citation>
    <scope>IDENTIFICATION</scope>
    <source>
        <strain evidence="1">IAEA</strain>
    </source>
</reference>
<name>A0A1B0ATQ0_9MUSC</name>
<organism evidence="1 2">
    <name type="scientific">Glossina palpalis gambiensis</name>
    <dbReference type="NCBI Taxonomy" id="67801"/>
    <lineage>
        <taxon>Eukaryota</taxon>
        <taxon>Metazoa</taxon>
        <taxon>Ecdysozoa</taxon>
        <taxon>Arthropoda</taxon>
        <taxon>Hexapoda</taxon>
        <taxon>Insecta</taxon>
        <taxon>Pterygota</taxon>
        <taxon>Neoptera</taxon>
        <taxon>Endopterygota</taxon>
        <taxon>Diptera</taxon>
        <taxon>Brachycera</taxon>
        <taxon>Muscomorpha</taxon>
        <taxon>Hippoboscoidea</taxon>
        <taxon>Glossinidae</taxon>
        <taxon>Glossina</taxon>
    </lineage>
</organism>
<evidence type="ECO:0000313" key="2">
    <source>
        <dbReference type="Proteomes" id="UP000092460"/>
    </source>
</evidence>
<accession>A0A1B0ATQ0</accession>
<dbReference type="VEuPathDB" id="VectorBase:GPPI008209"/>
<proteinExistence type="predicted"/>
<dbReference type="EnsemblMetazoa" id="GPPI008209-RA">
    <property type="protein sequence ID" value="GPPI008209-PA"/>
    <property type="gene ID" value="GPPI008209"/>
</dbReference>
<keyword evidence="2" id="KW-1185">Reference proteome</keyword>
<protein>
    <submittedName>
        <fullName evidence="1">Uncharacterized protein</fullName>
    </submittedName>
</protein>
<dbReference type="Proteomes" id="UP000092460">
    <property type="component" value="Unassembled WGS sequence"/>
</dbReference>
<dbReference type="AlphaFoldDB" id="A0A1B0ATQ0"/>
<evidence type="ECO:0000313" key="1">
    <source>
        <dbReference type="EnsemblMetazoa" id="GPPI008209-PA"/>
    </source>
</evidence>